<dbReference type="EMBL" id="JAJNBZ010000007">
    <property type="protein sequence ID" value="MCE5170061.1"/>
    <property type="molecule type" value="Genomic_DNA"/>
</dbReference>
<gene>
    <name evidence="2" type="ORF">LQV63_12145</name>
</gene>
<evidence type="ECO:0000256" key="1">
    <source>
        <dbReference type="SAM" id="MobiDB-lite"/>
    </source>
</evidence>
<name>A0ABS8YI99_9BACL</name>
<feature type="region of interest" description="Disordered" evidence="1">
    <location>
        <begin position="307"/>
        <end position="348"/>
    </location>
</feature>
<feature type="compositionally biased region" description="Gly residues" evidence="1">
    <location>
        <begin position="312"/>
        <end position="337"/>
    </location>
</feature>
<evidence type="ECO:0000313" key="3">
    <source>
        <dbReference type="Proteomes" id="UP001199916"/>
    </source>
</evidence>
<comment type="caution">
    <text evidence="2">The sequence shown here is derived from an EMBL/GenBank/DDBJ whole genome shotgun (WGS) entry which is preliminary data.</text>
</comment>
<accession>A0ABS8YI99</accession>
<dbReference type="Proteomes" id="UP001199916">
    <property type="component" value="Unassembled WGS sequence"/>
</dbReference>
<evidence type="ECO:0000313" key="2">
    <source>
        <dbReference type="EMBL" id="MCE5170061.1"/>
    </source>
</evidence>
<proteinExistence type="predicted"/>
<reference evidence="2 3" key="1">
    <citation type="submission" date="2021-11" db="EMBL/GenBank/DDBJ databases">
        <title>Draft genome sequence of Paenibacillus profundus YoMME, a new Gram-positive bacteria with exoelectrogenic properties.</title>
        <authorList>
            <person name="Hubenova Y."/>
            <person name="Hubenova E."/>
            <person name="Manasiev Y."/>
            <person name="Peykov S."/>
            <person name="Mitov M."/>
        </authorList>
    </citation>
    <scope>NUCLEOTIDE SEQUENCE [LARGE SCALE GENOMIC DNA]</scope>
    <source>
        <strain evidence="2 3">YoMME</strain>
    </source>
</reference>
<protein>
    <submittedName>
        <fullName evidence="2">Uncharacterized protein</fullName>
    </submittedName>
</protein>
<organism evidence="2 3">
    <name type="scientific">Paenibacillus profundus</name>
    <dbReference type="NCBI Taxonomy" id="1173085"/>
    <lineage>
        <taxon>Bacteria</taxon>
        <taxon>Bacillati</taxon>
        <taxon>Bacillota</taxon>
        <taxon>Bacilli</taxon>
        <taxon>Bacillales</taxon>
        <taxon>Paenibacillaceae</taxon>
        <taxon>Paenibacillus</taxon>
    </lineage>
</organism>
<sequence>MDEVSSKQSYTIEQINNGNVTVNGKQYSVSDQLKGLFDSSNENILQHAKITFTAAGSVITKVSFLELVTGGKPPSDGQAEFSANAVLNGNGVVIDGKLKIANDYISVRNVMVKGDLEVGRELQHDFYGKGLTVEGKTLINGGDDNTVLFDNSKLGSMSINKDGVRVEAKNKAVIGDVELTANLAAIWGDSSIVYGSLKISEKVSSAGIYGHVQKLEVAAGKSGTTISGNGAVDSLTIIGGGKLTVNTTGAIGTVTISDKDAKITLPSGVAIGNIVLPEGVKIEHVIHNYDQVKQSIAQVNNKLNSDHKITGSAGGSSGGNTGSTGGNGGSSSSGGDTGNPDQPGNQYRDVFDTKTYVNRMETSVDLQVQTQQTGTVYYIAVPVDAPWGAPTAEQIKNGLQYDGSQAAASGQFTVAGGVQAQHRVADLDKNISYRFWSMFKDAATGKESIPTYLFQIQRHYAYSHNVLPYDIKNLSEIRVQFSSPVQDSITSNTNVASIIERGKLRNYGFGFFPVTSISWNLDYPDMPILSLHFDQINLGNEKGFGVEATFVKDAIYMNEQRPDGMSTKHGIGAFRHYGGEKLVELITEQLQIETGSVDDPSKTDDVLHMYGVSVLSSRGGNSLAQSKCGQYSMRHARGITTRL</sequence>
<keyword evidence="3" id="KW-1185">Reference proteome</keyword>